<organism evidence="1 2">
    <name type="scientific">Candidatus Argoarchaeum ethanivorans</name>
    <dbReference type="NCBI Taxonomy" id="2608793"/>
    <lineage>
        <taxon>Archaea</taxon>
        <taxon>Methanobacteriati</taxon>
        <taxon>Methanobacteriota</taxon>
        <taxon>Stenosarchaea group</taxon>
        <taxon>Methanomicrobia</taxon>
        <taxon>Methanosarcinales</taxon>
        <taxon>Methanosarcinales incertae sedis</taxon>
        <taxon>GOM Arc I cluster</taxon>
        <taxon>Candidatus Argoarchaeum</taxon>
    </lineage>
</organism>
<comment type="caution">
    <text evidence="1">The sequence shown here is derived from an EMBL/GenBank/DDBJ whole genome shotgun (WGS) entry which is preliminary data.</text>
</comment>
<name>A0A8B3S471_9EURY</name>
<dbReference type="AlphaFoldDB" id="A0A8B3S471"/>
<proteinExistence type="predicted"/>
<accession>A0A8B3S471</accession>
<protein>
    <submittedName>
        <fullName evidence="1">Uncharacterized protein</fullName>
    </submittedName>
</protein>
<dbReference type="Proteomes" id="UP000291831">
    <property type="component" value="Unassembled WGS sequence"/>
</dbReference>
<evidence type="ECO:0000313" key="2">
    <source>
        <dbReference type="Proteomes" id="UP000291831"/>
    </source>
</evidence>
<sequence length="55" mass="6282">MHMQKQYKHDSELHNFAFAEPHTPCAGMPATLDYEAIELCKQSRGGDINGTNRYK</sequence>
<dbReference type="EMBL" id="RPGO01000003">
    <property type="protein sequence ID" value="RZB33022.1"/>
    <property type="molecule type" value="Genomic_DNA"/>
</dbReference>
<reference evidence="2" key="1">
    <citation type="submission" date="2019-01" db="EMBL/GenBank/DDBJ databases">
        <title>Anaerobic oxidation of ethane by archaea from a marine hydrocarbon seep.</title>
        <authorList>
            <person name="Musat F."/>
        </authorList>
    </citation>
    <scope>NUCLEOTIDE SEQUENCE [LARGE SCALE GENOMIC DNA]</scope>
</reference>
<evidence type="ECO:0000313" key="1">
    <source>
        <dbReference type="EMBL" id="RZB33022.1"/>
    </source>
</evidence>
<gene>
    <name evidence="1" type="ORF">AEth_00139</name>
</gene>